<sequence length="325" mass="37296">MLSRVSFLSSTGRCFLLDQNQSTKGELHLCRTQAEFLHQIDKQGPFAPEPGRYHLYASSSCPWANQCLIVHKLKGLDDIISVSIASPRLTKEGWAFASVDAFPGTDPDPLYNSRYIKDLYHRSHPKFQGRCTVPLLWDKRTQSVVNNDADDIMKIFNFAFNDFLPPHYASANLYPTHLRHEIRRIADWVNESITKAIFKAGFAVSSTVYCSAVIPLFEALDQLEGMLAGKDYLVGNQLTQSDIILYVNMIRFDPIYYHHFKCNMRMIRTGYPNIHTWLRKLYWRIPAFQLTTDFNHIKSGFYLSYDPINNSGIVPMGPVPHIEPL</sequence>
<comment type="caution">
    <text evidence="1">The sequence shown here is derived from an EMBL/GenBank/DDBJ whole genome shotgun (WGS) entry which is preliminary data.</text>
</comment>
<protein>
    <submittedName>
        <fullName evidence="1">Uncharacterized protein</fullName>
    </submittedName>
</protein>
<reference evidence="1" key="1">
    <citation type="submission" date="2021-03" db="EMBL/GenBank/DDBJ databases">
        <authorList>
            <consortium name="DOE Joint Genome Institute"/>
            <person name="Ahrendt S."/>
            <person name="Looney B.P."/>
            <person name="Miyauchi S."/>
            <person name="Morin E."/>
            <person name="Drula E."/>
            <person name="Courty P.E."/>
            <person name="Chicoki N."/>
            <person name="Fauchery L."/>
            <person name="Kohler A."/>
            <person name="Kuo A."/>
            <person name="Labutti K."/>
            <person name="Pangilinan J."/>
            <person name="Lipzen A."/>
            <person name="Riley R."/>
            <person name="Andreopoulos W."/>
            <person name="He G."/>
            <person name="Johnson J."/>
            <person name="Barry K.W."/>
            <person name="Grigoriev I.V."/>
            <person name="Nagy L."/>
            <person name="Hibbett D."/>
            <person name="Henrissat B."/>
            <person name="Matheny P.B."/>
            <person name="Labbe J."/>
            <person name="Martin F."/>
        </authorList>
    </citation>
    <scope>NUCLEOTIDE SEQUENCE</scope>
    <source>
        <strain evidence="1">HHB10654</strain>
    </source>
</reference>
<name>A0ACB8TEH0_9AGAM</name>
<dbReference type="Proteomes" id="UP000814140">
    <property type="component" value="Unassembled WGS sequence"/>
</dbReference>
<reference evidence="1" key="2">
    <citation type="journal article" date="2022" name="New Phytol.">
        <title>Evolutionary transition to the ectomycorrhizal habit in the genomes of a hyperdiverse lineage of mushroom-forming fungi.</title>
        <authorList>
            <person name="Looney B."/>
            <person name="Miyauchi S."/>
            <person name="Morin E."/>
            <person name="Drula E."/>
            <person name="Courty P.E."/>
            <person name="Kohler A."/>
            <person name="Kuo A."/>
            <person name="LaButti K."/>
            <person name="Pangilinan J."/>
            <person name="Lipzen A."/>
            <person name="Riley R."/>
            <person name="Andreopoulos W."/>
            <person name="He G."/>
            <person name="Johnson J."/>
            <person name="Nolan M."/>
            <person name="Tritt A."/>
            <person name="Barry K.W."/>
            <person name="Grigoriev I.V."/>
            <person name="Nagy L.G."/>
            <person name="Hibbett D."/>
            <person name="Henrissat B."/>
            <person name="Matheny P.B."/>
            <person name="Labbe J."/>
            <person name="Martin F.M."/>
        </authorList>
    </citation>
    <scope>NUCLEOTIDE SEQUENCE</scope>
    <source>
        <strain evidence="1">HHB10654</strain>
    </source>
</reference>
<evidence type="ECO:0000313" key="1">
    <source>
        <dbReference type="EMBL" id="KAI0066785.1"/>
    </source>
</evidence>
<organism evidence="1 2">
    <name type="scientific">Artomyces pyxidatus</name>
    <dbReference type="NCBI Taxonomy" id="48021"/>
    <lineage>
        <taxon>Eukaryota</taxon>
        <taxon>Fungi</taxon>
        <taxon>Dikarya</taxon>
        <taxon>Basidiomycota</taxon>
        <taxon>Agaricomycotina</taxon>
        <taxon>Agaricomycetes</taxon>
        <taxon>Russulales</taxon>
        <taxon>Auriscalpiaceae</taxon>
        <taxon>Artomyces</taxon>
    </lineage>
</organism>
<gene>
    <name evidence="1" type="ORF">BV25DRAFT_1242820</name>
</gene>
<evidence type="ECO:0000313" key="2">
    <source>
        <dbReference type="Proteomes" id="UP000814140"/>
    </source>
</evidence>
<dbReference type="EMBL" id="MU277191">
    <property type="protein sequence ID" value="KAI0066785.1"/>
    <property type="molecule type" value="Genomic_DNA"/>
</dbReference>
<accession>A0ACB8TEH0</accession>
<keyword evidence="2" id="KW-1185">Reference proteome</keyword>
<proteinExistence type="predicted"/>